<comment type="caution">
    <text evidence="9">The sequence shown here is derived from an EMBL/GenBank/DDBJ whole genome shotgun (WGS) entry which is preliminary data.</text>
</comment>
<dbReference type="GO" id="GO:0016020">
    <property type="term" value="C:membrane"/>
    <property type="evidence" value="ECO:0007669"/>
    <property type="project" value="UniProtKB-SubCell"/>
</dbReference>
<dbReference type="InterPro" id="IPR049326">
    <property type="entry name" value="Rhodopsin_dom_fungi"/>
</dbReference>
<sequence>MAENDSEFIGNRLTIFVAVFTPLQLLTVVLRFYARSLTAHRYGVDDWLVMAALLGQFVATGIAIGSLKQAGVGYHIEWIMATNPHLAIMFLKYLLSISSWYYVTISLSKLAICVFYRTLFPQRSVLIILYLTAGIMICTAIASLVSNLAACKPFSANWAPTDVQAKKCIDKEKLYVWSTFPNIITDVILLAIPLPIVWGLQTSKQLKMALTATFVFGSIGLIASILRFVAFSNTNSFIDATFNAVELIIWTVAEPGIYLIAACLMTYRPLLEKFSPKMRLQRSGRWPSKYIKQFSSRAKRGGSSKNTNSEPESHASRVFPTDATRSFGSDRGILLSDVPTREDGFEQRPGPEQRQDDGSPANQSQSARIVRTTNIHMSWDNVSTGNGPTEGAR</sequence>
<evidence type="ECO:0000313" key="10">
    <source>
        <dbReference type="Proteomes" id="UP001265746"/>
    </source>
</evidence>
<accession>A0AAD9SBJ1</accession>
<comment type="similarity">
    <text evidence="5">Belongs to the SAT4 family.</text>
</comment>
<evidence type="ECO:0000256" key="6">
    <source>
        <dbReference type="SAM" id="MobiDB-lite"/>
    </source>
</evidence>
<keyword evidence="2 7" id="KW-0812">Transmembrane</keyword>
<evidence type="ECO:0000313" key="9">
    <source>
        <dbReference type="EMBL" id="KAK2603195.1"/>
    </source>
</evidence>
<evidence type="ECO:0000259" key="8">
    <source>
        <dbReference type="Pfam" id="PF20684"/>
    </source>
</evidence>
<feature type="transmembrane region" description="Helical" evidence="7">
    <location>
        <begin position="13"/>
        <end position="34"/>
    </location>
</feature>
<feature type="transmembrane region" description="Helical" evidence="7">
    <location>
        <begin position="124"/>
        <end position="145"/>
    </location>
</feature>
<gene>
    <name evidence="9" type="ORF">N8I77_009669</name>
</gene>
<dbReference type="AlphaFoldDB" id="A0AAD9SBJ1"/>
<feature type="compositionally biased region" description="Polar residues" evidence="6">
    <location>
        <begin position="360"/>
        <end position="387"/>
    </location>
</feature>
<feature type="transmembrane region" description="Helical" evidence="7">
    <location>
        <begin position="208"/>
        <end position="228"/>
    </location>
</feature>
<dbReference type="PANTHER" id="PTHR33048">
    <property type="entry name" value="PTH11-LIKE INTEGRAL MEMBRANE PROTEIN (AFU_ORTHOLOGUE AFUA_5G11245)"/>
    <property type="match status" value="1"/>
</dbReference>
<evidence type="ECO:0000256" key="1">
    <source>
        <dbReference type="ARBA" id="ARBA00004141"/>
    </source>
</evidence>
<name>A0AAD9SBJ1_PHOAM</name>
<proteinExistence type="inferred from homology"/>
<organism evidence="9 10">
    <name type="scientific">Phomopsis amygdali</name>
    <name type="common">Fusicoccum amygdali</name>
    <dbReference type="NCBI Taxonomy" id="1214568"/>
    <lineage>
        <taxon>Eukaryota</taxon>
        <taxon>Fungi</taxon>
        <taxon>Dikarya</taxon>
        <taxon>Ascomycota</taxon>
        <taxon>Pezizomycotina</taxon>
        <taxon>Sordariomycetes</taxon>
        <taxon>Sordariomycetidae</taxon>
        <taxon>Diaporthales</taxon>
        <taxon>Diaporthaceae</taxon>
        <taxon>Diaporthe</taxon>
    </lineage>
</organism>
<dbReference type="EMBL" id="JAUJFL010000005">
    <property type="protein sequence ID" value="KAK2603195.1"/>
    <property type="molecule type" value="Genomic_DNA"/>
</dbReference>
<dbReference type="InterPro" id="IPR052337">
    <property type="entry name" value="SAT4-like"/>
</dbReference>
<feature type="compositionally biased region" description="Basic and acidic residues" evidence="6">
    <location>
        <begin position="339"/>
        <end position="357"/>
    </location>
</feature>
<evidence type="ECO:0000256" key="5">
    <source>
        <dbReference type="ARBA" id="ARBA00038359"/>
    </source>
</evidence>
<dbReference type="PANTHER" id="PTHR33048:SF47">
    <property type="entry name" value="INTEGRAL MEMBRANE PROTEIN-RELATED"/>
    <property type="match status" value="1"/>
</dbReference>
<feature type="transmembrane region" description="Helical" evidence="7">
    <location>
        <begin position="248"/>
        <end position="270"/>
    </location>
</feature>
<protein>
    <recommendedName>
        <fullName evidence="8">Rhodopsin domain-containing protein</fullName>
    </recommendedName>
</protein>
<feature type="transmembrane region" description="Helical" evidence="7">
    <location>
        <begin position="46"/>
        <end position="65"/>
    </location>
</feature>
<keyword evidence="10" id="KW-1185">Reference proteome</keyword>
<evidence type="ECO:0000256" key="7">
    <source>
        <dbReference type="SAM" id="Phobius"/>
    </source>
</evidence>
<reference evidence="9" key="1">
    <citation type="submission" date="2023-06" db="EMBL/GenBank/DDBJ databases">
        <authorList>
            <person name="Noh H."/>
        </authorList>
    </citation>
    <scope>NUCLEOTIDE SEQUENCE</scope>
    <source>
        <strain evidence="9">DUCC20226</strain>
    </source>
</reference>
<keyword evidence="4 7" id="KW-0472">Membrane</keyword>
<feature type="transmembrane region" description="Helical" evidence="7">
    <location>
        <begin position="183"/>
        <end position="201"/>
    </location>
</feature>
<evidence type="ECO:0000256" key="3">
    <source>
        <dbReference type="ARBA" id="ARBA00022989"/>
    </source>
</evidence>
<evidence type="ECO:0000256" key="4">
    <source>
        <dbReference type="ARBA" id="ARBA00023136"/>
    </source>
</evidence>
<dbReference type="Pfam" id="PF20684">
    <property type="entry name" value="Fung_rhodopsin"/>
    <property type="match status" value="1"/>
</dbReference>
<comment type="subcellular location">
    <subcellularLocation>
        <location evidence="1">Membrane</location>
        <topology evidence="1">Multi-pass membrane protein</topology>
    </subcellularLocation>
</comment>
<keyword evidence="3 7" id="KW-1133">Transmembrane helix</keyword>
<feature type="region of interest" description="Disordered" evidence="6">
    <location>
        <begin position="295"/>
        <end position="393"/>
    </location>
</feature>
<dbReference type="Proteomes" id="UP001265746">
    <property type="component" value="Unassembled WGS sequence"/>
</dbReference>
<feature type="domain" description="Rhodopsin" evidence="8">
    <location>
        <begin position="30"/>
        <end position="273"/>
    </location>
</feature>
<evidence type="ECO:0000256" key="2">
    <source>
        <dbReference type="ARBA" id="ARBA00022692"/>
    </source>
</evidence>